<gene>
    <name evidence="1" type="ORF">HJKPNNFO_00018</name>
</gene>
<dbReference type="Proteomes" id="UP001156238">
    <property type="component" value="Segment"/>
</dbReference>
<name>A0AA46TDU5_9VIRU</name>
<reference evidence="1 2" key="1">
    <citation type="submission" date="2022-09" db="EMBL/GenBank/DDBJ databases">
        <title>Evolutionary Diversification of Methanotrophic Ca. Methanophagales (ANME-1) and Their Expansive Virome.</title>
        <authorList>
            <person name="Laso-Perez R."/>
            <person name="Wu F."/>
            <person name="Cremiere A."/>
            <person name="Speth D.R."/>
            <person name="Magyar J.S."/>
            <person name="Krupovic M."/>
            <person name="Orphan V."/>
        </authorList>
    </citation>
    <scope>NUCLEOTIDE SEQUENCE [LARGE SCALE GENOMIC DNA]</scope>
    <source>
        <strain evidence="1">PBV305</strain>
    </source>
</reference>
<evidence type="ECO:0000313" key="2">
    <source>
        <dbReference type="Proteomes" id="UP001156238"/>
    </source>
</evidence>
<organism evidence="1 2">
    <name type="scientific">Methanophagales virus PBV305</name>
    <dbReference type="NCBI Taxonomy" id="3071310"/>
    <lineage>
        <taxon>Viruses</taxon>
        <taxon>Varidnaviria</taxon>
        <taxon>Abadenavirae</taxon>
        <taxon>Produgelaviricota</taxon>
        <taxon>Belvinaviricetes</taxon>
        <taxon>Coyopavirales</taxon>
        <taxon>Chaacviridae</taxon>
        <taxon>Homochaacvirus</taxon>
        <taxon>Homochaacvirus californiense</taxon>
    </lineage>
</organism>
<keyword evidence="2" id="KW-1185">Reference proteome</keyword>
<evidence type="ECO:0000313" key="1">
    <source>
        <dbReference type="EMBL" id="UYL65070.1"/>
    </source>
</evidence>
<protein>
    <submittedName>
        <fullName evidence="1">Uncharacterized protein</fullName>
    </submittedName>
</protein>
<sequence>MVKSKEVAERRMRERVSTAGAYLKEGFEEAVDPIEVLLKDPEGFAKKLVDGLTEAIRKGKFTVGLKTAKDRDAWKASKDRAASHYEERADDMVAHAMEGYDERARCIEEAKKAIEKMPSATRAQRIARSAKYQEVMGECMDRVKGLKK</sequence>
<dbReference type="EMBL" id="OP548100">
    <property type="protein sequence ID" value="UYL65070.1"/>
    <property type="molecule type" value="Genomic_DNA"/>
</dbReference>
<proteinExistence type="predicted"/>
<accession>A0AA46TDU5</accession>